<sequence>MSFPRQAIWPQEGRADFRQARKWVKWPFVGFRQQVGCEHIRFAGIFGILHSLFFRVFFRSSIDLGLWFPSLMSDSNDFYDSYEKNGMFLCLNNGESKNCLPGLLQI</sequence>
<comment type="caution">
    <text evidence="1">The sequence shown here is derived from an EMBL/GenBank/DDBJ whole genome shotgun (WGS) entry which is preliminary data.</text>
</comment>
<gene>
    <name evidence="1" type="ORF">CEXT_328111</name>
</gene>
<keyword evidence="2" id="KW-1185">Reference proteome</keyword>
<name>A0AAV4Q9S0_CAEEX</name>
<reference evidence="1 2" key="1">
    <citation type="submission" date="2021-06" db="EMBL/GenBank/DDBJ databases">
        <title>Caerostris extrusa draft genome.</title>
        <authorList>
            <person name="Kono N."/>
            <person name="Arakawa K."/>
        </authorList>
    </citation>
    <scope>NUCLEOTIDE SEQUENCE [LARGE SCALE GENOMIC DNA]</scope>
</reference>
<evidence type="ECO:0000313" key="1">
    <source>
        <dbReference type="EMBL" id="GIY05067.1"/>
    </source>
</evidence>
<dbReference type="EMBL" id="BPLR01005797">
    <property type="protein sequence ID" value="GIY05067.1"/>
    <property type="molecule type" value="Genomic_DNA"/>
</dbReference>
<proteinExistence type="predicted"/>
<evidence type="ECO:0000313" key="2">
    <source>
        <dbReference type="Proteomes" id="UP001054945"/>
    </source>
</evidence>
<accession>A0AAV4Q9S0</accession>
<organism evidence="1 2">
    <name type="scientific">Caerostris extrusa</name>
    <name type="common">Bark spider</name>
    <name type="synonym">Caerostris bankana</name>
    <dbReference type="NCBI Taxonomy" id="172846"/>
    <lineage>
        <taxon>Eukaryota</taxon>
        <taxon>Metazoa</taxon>
        <taxon>Ecdysozoa</taxon>
        <taxon>Arthropoda</taxon>
        <taxon>Chelicerata</taxon>
        <taxon>Arachnida</taxon>
        <taxon>Araneae</taxon>
        <taxon>Araneomorphae</taxon>
        <taxon>Entelegynae</taxon>
        <taxon>Araneoidea</taxon>
        <taxon>Araneidae</taxon>
        <taxon>Caerostris</taxon>
    </lineage>
</organism>
<dbReference type="Proteomes" id="UP001054945">
    <property type="component" value="Unassembled WGS sequence"/>
</dbReference>
<protein>
    <submittedName>
        <fullName evidence="1">Uncharacterized protein</fullName>
    </submittedName>
</protein>
<dbReference type="AlphaFoldDB" id="A0AAV4Q9S0"/>